<dbReference type="Gene3D" id="3.30.540.10">
    <property type="entry name" value="Fructose-1,6-Bisphosphatase, subunit A, domain 1"/>
    <property type="match status" value="1"/>
</dbReference>
<dbReference type="OrthoDB" id="411145at2759"/>
<name>A0A395IQS9_9HELO</name>
<protein>
    <submittedName>
        <fullName evidence="1">Uncharacterized protein</fullName>
    </submittedName>
</protein>
<dbReference type="Proteomes" id="UP000249056">
    <property type="component" value="Unassembled WGS sequence"/>
</dbReference>
<dbReference type="AlphaFoldDB" id="A0A395IQS9"/>
<comment type="caution">
    <text evidence="1">The sequence shown here is derived from an EMBL/GenBank/DDBJ whole genome shotgun (WGS) entry which is preliminary data.</text>
</comment>
<gene>
    <name evidence="1" type="ORF">DID88_004501</name>
</gene>
<evidence type="ECO:0000313" key="1">
    <source>
        <dbReference type="EMBL" id="RAL62657.1"/>
    </source>
</evidence>
<sequence>MMRLLEKRKLVIEREFPIERSDLALVEASKLSDPEAEKALGGPVESVDAMLDAIDAGNSVGGAKGRIWALDPIDEPRDF</sequence>
<organism evidence="1 2">
    <name type="scientific">Monilinia fructigena</name>
    <dbReference type="NCBI Taxonomy" id="38457"/>
    <lineage>
        <taxon>Eukaryota</taxon>
        <taxon>Fungi</taxon>
        <taxon>Dikarya</taxon>
        <taxon>Ascomycota</taxon>
        <taxon>Pezizomycotina</taxon>
        <taxon>Leotiomycetes</taxon>
        <taxon>Helotiales</taxon>
        <taxon>Sclerotiniaceae</taxon>
        <taxon>Monilinia</taxon>
    </lineage>
</organism>
<evidence type="ECO:0000313" key="2">
    <source>
        <dbReference type="Proteomes" id="UP000249056"/>
    </source>
</evidence>
<dbReference type="EMBL" id="QKRW01000023">
    <property type="protein sequence ID" value="RAL62657.1"/>
    <property type="molecule type" value="Genomic_DNA"/>
</dbReference>
<proteinExistence type="predicted"/>
<reference evidence="1 2" key="1">
    <citation type="submission" date="2018-06" db="EMBL/GenBank/DDBJ databases">
        <title>Genome Sequence of the Brown Rot Fungal Pathogen Monilinia fructigena.</title>
        <authorList>
            <person name="Landi L."/>
            <person name="De Miccolis Angelini R.M."/>
            <person name="Pollastro S."/>
            <person name="Abate D."/>
            <person name="Faretra F."/>
            <person name="Romanazzi G."/>
        </authorList>
    </citation>
    <scope>NUCLEOTIDE SEQUENCE [LARGE SCALE GENOMIC DNA]</scope>
    <source>
        <strain evidence="1 2">Mfrg269</strain>
    </source>
</reference>
<accession>A0A395IQS9</accession>
<keyword evidence="2" id="KW-1185">Reference proteome</keyword>